<reference evidence="1 2" key="1">
    <citation type="submission" date="2012-05" db="EMBL/GenBank/DDBJ databases">
        <title>Recombination and specialization in a pathogen metapopulation.</title>
        <authorList>
            <person name="Gardiner A."/>
            <person name="Kemen E."/>
            <person name="Schultz-Larsen T."/>
            <person name="MacLean D."/>
            <person name="Van Oosterhout C."/>
            <person name="Jones J.D.G."/>
        </authorList>
    </citation>
    <scope>NUCLEOTIDE SEQUENCE [LARGE SCALE GENOMIC DNA]</scope>
    <source>
        <strain evidence="1 2">Ac Nc2</strain>
    </source>
</reference>
<protein>
    <submittedName>
        <fullName evidence="1">Uncharacterized protein</fullName>
    </submittedName>
</protein>
<evidence type="ECO:0000313" key="1">
    <source>
        <dbReference type="EMBL" id="CCI40099.1"/>
    </source>
</evidence>
<comment type="caution">
    <text evidence="1">The sequence shown here is derived from an EMBL/GenBank/DDBJ whole genome shotgun (WGS) entry which is preliminary data.</text>
</comment>
<evidence type="ECO:0000313" key="2">
    <source>
        <dbReference type="Proteomes" id="UP000053237"/>
    </source>
</evidence>
<name>A0A024FZS0_9STRA</name>
<accession>A0A024FZS0</accession>
<dbReference type="EMBL" id="CAIX01000005">
    <property type="protein sequence ID" value="CCI40099.1"/>
    <property type="molecule type" value="Genomic_DNA"/>
</dbReference>
<gene>
    <name evidence="1" type="ORF">BN9_008830</name>
</gene>
<dbReference type="AlphaFoldDB" id="A0A024FZS0"/>
<sequence>MNASEINLLPFSKTQCIFRLIRWREKDTTKIVCNLSCGKSISAEFKNVNATKGRKCYDSNEDFIIFIQHLDNQDKELFHQVINVCTEHGHLLLLVCELRRRTLTWKAQCNYTFRYFKLAAYYSFRSGQNGQP</sequence>
<organism evidence="1 2">
    <name type="scientific">Albugo candida</name>
    <dbReference type="NCBI Taxonomy" id="65357"/>
    <lineage>
        <taxon>Eukaryota</taxon>
        <taxon>Sar</taxon>
        <taxon>Stramenopiles</taxon>
        <taxon>Oomycota</taxon>
        <taxon>Peronosporomycetes</taxon>
        <taxon>Albuginales</taxon>
        <taxon>Albuginaceae</taxon>
        <taxon>Albugo</taxon>
    </lineage>
</organism>
<proteinExistence type="predicted"/>
<dbReference type="InParanoid" id="A0A024FZS0"/>
<dbReference type="Proteomes" id="UP000053237">
    <property type="component" value="Unassembled WGS sequence"/>
</dbReference>
<keyword evidence="2" id="KW-1185">Reference proteome</keyword>